<gene>
    <name evidence="13" type="ORF">POM88_039275</name>
</gene>
<keyword evidence="7" id="KW-0804">Transcription</keyword>
<evidence type="ECO:0000256" key="2">
    <source>
        <dbReference type="ARBA" id="ARBA00004604"/>
    </source>
</evidence>
<keyword evidence="5" id="KW-0175">Coiled coil</keyword>
<evidence type="ECO:0000256" key="8">
    <source>
        <dbReference type="ARBA" id="ARBA00023242"/>
    </source>
</evidence>
<dbReference type="InterPro" id="IPR044597">
    <property type="entry name" value="SMH1-6"/>
</dbReference>
<feature type="domain" description="Myb-like" evidence="11">
    <location>
        <begin position="7"/>
        <end position="57"/>
    </location>
</feature>
<dbReference type="AlphaFoldDB" id="A0AAD8HAX4"/>
<keyword evidence="3" id="KW-0158">Chromosome</keyword>
<evidence type="ECO:0000313" key="14">
    <source>
        <dbReference type="Proteomes" id="UP001237642"/>
    </source>
</evidence>
<evidence type="ECO:0000259" key="12">
    <source>
        <dbReference type="PROSITE" id="PS51294"/>
    </source>
</evidence>
<feature type="domain" description="HTH myb-type" evidence="12">
    <location>
        <begin position="1"/>
        <end position="61"/>
    </location>
</feature>
<evidence type="ECO:0000256" key="6">
    <source>
        <dbReference type="ARBA" id="ARBA00023125"/>
    </source>
</evidence>
<evidence type="ECO:0000256" key="4">
    <source>
        <dbReference type="ARBA" id="ARBA00023015"/>
    </source>
</evidence>
<sequence>MGLCNLKWTSKEEASLKDAILKHGPGKWADILKDPQFRNVLRARSNVDLKDKWRNMQLAKNGEPRNSCMTVQKNVKMTSGQCAKPVALISEGCDEDKIAEPEPPSSFNEASQEGGSEKLTRFDACKVEDLTDVKKPSSLTKIQESCHISNDLQKPLPPLNLDKFSLENIKSVAVDEKLIESVINFLILVTPSRQEAVSYSFKQGMECDSAYTNSRWAEINAELMMIAQMSPEDAAAAAVAAVKKAEAALAEAEEAAKEAEEAEIAAEEAKDFAEQLRKETREKMKTQLTQHLKEESAVAVSAEVLE</sequence>
<dbReference type="PANTHER" id="PTHR46267:SF8">
    <property type="entry name" value="TELOMERE REPEAT-BINDING FACTOR 1"/>
    <property type="match status" value="1"/>
</dbReference>
<organism evidence="13 14">
    <name type="scientific">Heracleum sosnowskyi</name>
    <dbReference type="NCBI Taxonomy" id="360622"/>
    <lineage>
        <taxon>Eukaryota</taxon>
        <taxon>Viridiplantae</taxon>
        <taxon>Streptophyta</taxon>
        <taxon>Embryophyta</taxon>
        <taxon>Tracheophyta</taxon>
        <taxon>Spermatophyta</taxon>
        <taxon>Magnoliopsida</taxon>
        <taxon>eudicotyledons</taxon>
        <taxon>Gunneridae</taxon>
        <taxon>Pentapetalae</taxon>
        <taxon>asterids</taxon>
        <taxon>campanulids</taxon>
        <taxon>Apiales</taxon>
        <taxon>Apiaceae</taxon>
        <taxon>Apioideae</taxon>
        <taxon>apioid superclade</taxon>
        <taxon>Tordylieae</taxon>
        <taxon>Tordyliinae</taxon>
        <taxon>Heracleum</taxon>
    </lineage>
</organism>
<dbReference type="PANTHER" id="PTHR46267">
    <property type="entry name" value="SINGLE MYB HISTONE 4"/>
    <property type="match status" value="1"/>
</dbReference>
<dbReference type="GO" id="GO:0005730">
    <property type="term" value="C:nucleolus"/>
    <property type="evidence" value="ECO:0007669"/>
    <property type="project" value="UniProtKB-SubCell"/>
</dbReference>
<keyword evidence="6" id="KW-0238">DNA-binding</keyword>
<evidence type="ECO:0000259" key="11">
    <source>
        <dbReference type="PROSITE" id="PS50090"/>
    </source>
</evidence>
<dbReference type="EMBL" id="JAUIZM010000009">
    <property type="protein sequence ID" value="KAK1363714.1"/>
    <property type="molecule type" value="Genomic_DNA"/>
</dbReference>
<feature type="region of interest" description="Disordered" evidence="10">
    <location>
        <begin position="253"/>
        <end position="292"/>
    </location>
</feature>
<evidence type="ECO:0000256" key="1">
    <source>
        <dbReference type="ARBA" id="ARBA00004286"/>
    </source>
</evidence>
<name>A0AAD8HAX4_9APIA</name>
<evidence type="ECO:0000313" key="13">
    <source>
        <dbReference type="EMBL" id="KAK1363714.1"/>
    </source>
</evidence>
<dbReference type="CDD" id="cd11660">
    <property type="entry name" value="SANT_TRF"/>
    <property type="match status" value="1"/>
</dbReference>
<dbReference type="PROSITE" id="PS50090">
    <property type="entry name" value="MYB_LIKE"/>
    <property type="match status" value="1"/>
</dbReference>
<reference evidence="13" key="1">
    <citation type="submission" date="2023-02" db="EMBL/GenBank/DDBJ databases">
        <title>Genome of toxic invasive species Heracleum sosnowskyi carries increased number of genes despite the absence of recent whole-genome duplications.</title>
        <authorList>
            <person name="Schelkunov M."/>
            <person name="Shtratnikova V."/>
            <person name="Makarenko M."/>
            <person name="Klepikova A."/>
            <person name="Omelchenko D."/>
            <person name="Novikova G."/>
            <person name="Obukhova E."/>
            <person name="Bogdanov V."/>
            <person name="Penin A."/>
            <person name="Logacheva M."/>
        </authorList>
    </citation>
    <scope>NUCLEOTIDE SEQUENCE</scope>
    <source>
        <strain evidence="13">Hsosn_3</strain>
        <tissue evidence="13">Leaf</tissue>
    </source>
</reference>
<reference evidence="13" key="2">
    <citation type="submission" date="2023-05" db="EMBL/GenBank/DDBJ databases">
        <authorList>
            <person name="Schelkunov M.I."/>
        </authorList>
    </citation>
    <scope>NUCLEOTIDE SEQUENCE</scope>
    <source>
        <strain evidence="13">Hsosn_3</strain>
        <tissue evidence="13">Leaf</tissue>
    </source>
</reference>
<keyword evidence="8" id="KW-0539">Nucleus</keyword>
<dbReference type="Gene3D" id="1.10.246.220">
    <property type="match status" value="1"/>
</dbReference>
<accession>A0AAD8HAX4</accession>
<feature type="compositionally biased region" description="Basic and acidic residues" evidence="10">
    <location>
        <begin position="267"/>
        <end position="292"/>
    </location>
</feature>
<evidence type="ECO:0000256" key="9">
    <source>
        <dbReference type="ARBA" id="ARBA00032813"/>
    </source>
</evidence>
<evidence type="ECO:0000256" key="7">
    <source>
        <dbReference type="ARBA" id="ARBA00023163"/>
    </source>
</evidence>
<evidence type="ECO:0000256" key="10">
    <source>
        <dbReference type="SAM" id="MobiDB-lite"/>
    </source>
</evidence>
<evidence type="ECO:0000256" key="5">
    <source>
        <dbReference type="ARBA" id="ARBA00023054"/>
    </source>
</evidence>
<evidence type="ECO:0000256" key="3">
    <source>
        <dbReference type="ARBA" id="ARBA00022454"/>
    </source>
</evidence>
<comment type="caution">
    <text evidence="13">The sequence shown here is derived from an EMBL/GenBank/DDBJ whole genome shotgun (WGS) entry which is preliminary data.</text>
</comment>
<comment type="subcellular location">
    <subcellularLocation>
        <location evidence="1">Chromosome</location>
    </subcellularLocation>
    <subcellularLocation>
        <location evidence="2">Nucleus</location>
        <location evidence="2">Nucleolus</location>
    </subcellularLocation>
</comment>
<keyword evidence="4" id="KW-0805">Transcription regulation</keyword>
<dbReference type="GO" id="GO:0003691">
    <property type="term" value="F:double-stranded telomeric DNA binding"/>
    <property type="evidence" value="ECO:0007669"/>
    <property type="project" value="InterPro"/>
</dbReference>
<dbReference type="Proteomes" id="UP001237642">
    <property type="component" value="Unassembled WGS sequence"/>
</dbReference>
<dbReference type="Pfam" id="PF00249">
    <property type="entry name" value="Myb_DNA-binding"/>
    <property type="match status" value="1"/>
</dbReference>
<keyword evidence="14" id="KW-1185">Reference proteome</keyword>
<proteinExistence type="predicted"/>
<dbReference type="InterPro" id="IPR009057">
    <property type="entry name" value="Homeodomain-like_sf"/>
</dbReference>
<dbReference type="InterPro" id="IPR001005">
    <property type="entry name" value="SANT/Myb"/>
</dbReference>
<dbReference type="SUPFAM" id="SSF46689">
    <property type="entry name" value="Homeodomain-like"/>
    <property type="match status" value="1"/>
</dbReference>
<dbReference type="GO" id="GO:0005694">
    <property type="term" value="C:chromosome"/>
    <property type="evidence" value="ECO:0007669"/>
    <property type="project" value="UniProtKB-SubCell"/>
</dbReference>
<dbReference type="InterPro" id="IPR017930">
    <property type="entry name" value="Myb_dom"/>
</dbReference>
<dbReference type="PROSITE" id="PS51294">
    <property type="entry name" value="HTH_MYB"/>
    <property type="match status" value="1"/>
</dbReference>
<dbReference type="FunFam" id="1.10.10.60:FF:000168">
    <property type="entry name" value="Telomere repeat-binding factor 1"/>
    <property type="match status" value="1"/>
</dbReference>
<protein>
    <recommendedName>
        <fullName evidence="9">MYB transcription factor</fullName>
    </recommendedName>
</protein>